<proteinExistence type="predicted"/>
<accession>A0A3M7QDJ9</accession>
<sequence length="415" mass="46981">MNDSSSGYQQQPVYGNQESVGKISSADSSKASFLSIPKPSESINDYSKLSPELKKKIEEIKYSFLNEKGSSKFSSKDIISGHGSALLPNDRASSFNSPISYQNPVFDDFKNSLSNTNSTVGGFDRSIKNIYEAFVRNKISQENFQDLNKSHAHVHSYNSENPIEYIKNVISSAKNKPIFDSHQISKLPLISQDLGNQEIIFESDYSTVKQIPITRPNYQQPNYGQDQDYKSEKYSIQEQNKSQYKPVETNYPELGENSADFVSQEKDAFKNNELNDIMNDESGYQTPQVHEYKGAYENEASNDVIYDGQKGYVESSPVQGYQPILSDKNANYQLDVDSTKLSVQETDKFLKFLLPKITSTQMGHQQFFKIDIPIDKNSQAYCKDSPNGVTIGLRESILVLVLKFYFTFPYSLKKS</sequence>
<dbReference type="Proteomes" id="UP000276133">
    <property type="component" value="Unassembled WGS sequence"/>
</dbReference>
<reference evidence="2 3" key="1">
    <citation type="journal article" date="2018" name="Sci. Rep.">
        <title>Genomic signatures of local adaptation to the degree of environmental predictability in rotifers.</title>
        <authorList>
            <person name="Franch-Gras L."/>
            <person name="Hahn C."/>
            <person name="Garcia-Roger E.M."/>
            <person name="Carmona M.J."/>
            <person name="Serra M."/>
            <person name="Gomez A."/>
        </authorList>
    </citation>
    <scope>NUCLEOTIDE SEQUENCE [LARGE SCALE GENOMIC DNA]</scope>
    <source>
        <strain evidence="2">HYR1</strain>
    </source>
</reference>
<comment type="caution">
    <text evidence="2">The sequence shown here is derived from an EMBL/GenBank/DDBJ whole genome shotgun (WGS) entry which is preliminary data.</text>
</comment>
<keyword evidence="3" id="KW-1185">Reference proteome</keyword>
<evidence type="ECO:0000313" key="2">
    <source>
        <dbReference type="EMBL" id="RNA09264.1"/>
    </source>
</evidence>
<evidence type="ECO:0000313" key="3">
    <source>
        <dbReference type="Proteomes" id="UP000276133"/>
    </source>
</evidence>
<protein>
    <submittedName>
        <fullName evidence="2">Uncharacterized protein</fullName>
    </submittedName>
</protein>
<feature type="region of interest" description="Disordered" evidence="1">
    <location>
        <begin position="1"/>
        <end position="22"/>
    </location>
</feature>
<gene>
    <name evidence="2" type="ORF">BpHYR1_049011</name>
</gene>
<feature type="compositionally biased region" description="Polar residues" evidence="1">
    <location>
        <begin position="1"/>
        <end position="19"/>
    </location>
</feature>
<evidence type="ECO:0000256" key="1">
    <source>
        <dbReference type="SAM" id="MobiDB-lite"/>
    </source>
</evidence>
<organism evidence="2 3">
    <name type="scientific">Brachionus plicatilis</name>
    <name type="common">Marine rotifer</name>
    <name type="synonym">Brachionus muelleri</name>
    <dbReference type="NCBI Taxonomy" id="10195"/>
    <lineage>
        <taxon>Eukaryota</taxon>
        <taxon>Metazoa</taxon>
        <taxon>Spiralia</taxon>
        <taxon>Gnathifera</taxon>
        <taxon>Rotifera</taxon>
        <taxon>Eurotatoria</taxon>
        <taxon>Monogononta</taxon>
        <taxon>Pseudotrocha</taxon>
        <taxon>Ploima</taxon>
        <taxon>Brachionidae</taxon>
        <taxon>Brachionus</taxon>
    </lineage>
</organism>
<dbReference type="EMBL" id="REGN01006499">
    <property type="protein sequence ID" value="RNA09264.1"/>
    <property type="molecule type" value="Genomic_DNA"/>
</dbReference>
<name>A0A3M7QDJ9_BRAPC</name>
<dbReference type="AlphaFoldDB" id="A0A3M7QDJ9"/>